<feature type="domain" description="Mannose-6-phosphate isomerase type II C-terminal" evidence="10">
    <location>
        <begin position="356"/>
        <end position="469"/>
    </location>
</feature>
<dbReference type="RefSeq" id="WP_088873319.1">
    <property type="nucleotide sequence ID" value="NZ_CP022111.1"/>
</dbReference>
<name>A0A248JW10_9PROT</name>
<dbReference type="NCBIfam" id="TIGR01479">
    <property type="entry name" value="GMP_PMI"/>
    <property type="match status" value="1"/>
</dbReference>
<dbReference type="InterPro" id="IPR054566">
    <property type="entry name" value="ManC/GMP-like_b-helix"/>
</dbReference>
<dbReference type="InterPro" id="IPR005835">
    <property type="entry name" value="NTP_transferase_dom"/>
</dbReference>
<reference evidence="12 13" key="1">
    <citation type="submission" date="2017-06" db="EMBL/GenBank/DDBJ databases">
        <title>Complete genome sequence of Nitrospirillum amazonense strain CBAmC, an endophytic nitrogen-fixing and plant growth-promoting bacterium, isolated from sugarcane.</title>
        <authorList>
            <person name="Schwab S."/>
            <person name="dos Santos Teixeira K.R."/>
            <person name="Simoes Araujo J.L."/>
            <person name="Soares Vidal M."/>
            <person name="Borges de Freitas H.R."/>
            <person name="Rivello Crivelaro A.L."/>
            <person name="Bueno de Camargo Nunes A."/>
            <person name="dos Santos C.M."/>
            <person name="Palmeira da Silva Rosa D."/>
            <person name="da Silva Padilha D."/>
            <person name="da Silva E."/>
            <person name="Araujo Terra L."/>
            <person name="Soares Mendes V."/>
            <person name="Farinelli L."/>
            <person name="Magalhaes Cruz L."/>
            <person name="Baldani J.I."/>
        </authorList>
    </citation>
    <scope>NUCLEOTIDE SEQUENCE [LARGE SCALE GENOMIC DNA]</scope>
    <source>
        <strain evidence="12 13">CBAmC</strain>
    </source>
</reference>
<dbReference type="GO" id="GO:0005525">
    <property type="term" value="F:GTP binding"/>
    <property type="evidence" value="ECO:0007669"/>
    <property type="project" value="UniProtKB-KW"/>
</dbReference>
<dbReference type="SUPFAM" id="SSF51182">
    <property type="entry name" value="RmlC-like cupins"/>
    <property type="match status" value="1"/>
</dbReference>
<dbReference type="EMBL" id="CP022111">
    <property type="protein sequence ID" value="ASG22769.1"/>
    <property type="molecule type" value="Genomic_DNA"/>
</dbReference>
<dbReference type="CDD" id="cd02509">
    <property type="entry name" value="GDP-M1P_Guanylyltransferase"/>
    <property type="match status" value="1"/>
</dbReference>
<proteinExistence type="inferred from homology"/>
<dbReference type="SUPFAM" id="SSF53448">
    <property type="entry name" value="Nucleotide-diphospho-sugar transferases"/>
    <property type="match status" value="1"/>
</dbReference>
<dbReference type="PANTHER" id="PTHR46390">
    <property type="entry name" value="MANNOSE-1-PHOSPHATE GUANYLYLTRANSFERASE"/>
    <property type="match status" value="1"/>
</dbReference>
<feature type="domain" description="Nucleotidyl transferase" evidence="9">
    <location>
        <begin position="8"/>
        <end position="286"/>
    </location>
</feature>
<dbReference type="Gene3D" id="3.90.550.10">
    <property type="entry name" value="Spore Coat Polysaccharide Biosynthesis Protein SpsA, Chain A"/>
    <property type="match status" value="1"/>
</dbReference>
<dbReference type="FunFam" id="3.90.550.10:FF:000046">
    <property type="entry name" value="Mannose-1-phosphate guanylyltransferase (GDP)"/>
    <property type="match status" value="1"/>
</dbReference>
<dbReference type="GO" id="GO:0009298">
    <property type="term" value="P:GDP-mannose biosynthetic process"/>
    <property type="evidence" value="ECO:0007669"/>
    <property type="project" value="TreeGrafter"/>
</dbReference>
<dbReference type="EC" id="2.7.7.13" evidence="2"/>
<comment type="similarity">
    <text evidence="1 8">Belongs to the mannose-6-phosphate isomerase type 2 family.</text>
</comment>
<keyword evidence="12" id="KW-0413">Isomerase</keyword>
<evidence type="ECO:0000256" key="2">
    <source>
        <dbReference type="ARBA" id="ARBA00012387"/>
    </source>
</evidence>
<evidence type="ECO:0000256" key="7">
    <source>
        <dbReference type="ARBA" id="ARBA00047343"/>
    </source>
</evidence>
<dbReference type="GO" id="GO:0004475">
    <property type="term" value="F:mannose-1-phosphate guanylyltransferase (GTP) activity"/>
    <property type="evidence" value="ECO:0007669"/>
    <property type="project" value="UniProtKB-EC"/>
</dbReference>
<keyword evidence="4 12" id="KW-0548">Nucleotidyltransferase</keyword>
<dbReference type="Pfam" id="PF00483">
    <property type="entry name" value="NTP_transferase"/>
    <property type="match status" value="1"/>
</dbReference>
<dbReference type="InterPro" id="IPR029044">
    <property type="entry name" value="Nucleotide-diphossugar_trans"/>
</dbReference>
<evidence type="ECO:0000256" key="8">
    <source>
        <dbReference type="RuleBase" id="RU004190"/>
    </source>
</evidence>
<dbReference type="InterPro" id="IPR049577">
    <property type="entry name" value="GMPP_N"/>
</dbReference>
<dbReference type="KEGG" id="nao:Y958_17860"/>
<dbReference type="InterPro" id="IPR011051">
    <property type="entry name" value="RmlC_Cupin_sf"/>
</dbReference>
<evidence type="ECO:0000259" key="9">
    <source>
        <dbReference type="Pfam" id="PF00483"/>
    </source>
</evidence>
<keyword evidence="5" id="KW-0547">Nucleotide-binding</keyword>
<evidence type="ECO:0000256" key="3">
    <source>
        <dbReference type="ARBA" id="ARBA00022679"/>
    </source>
</evidence>
<keyword evidence="6" id="KW-0342">GTP-binding</keyword>
<comment type="catalytic activity">
    <reaction evidence="7">
        <text>alpha-D-mannose 1-phosphate + GTP + H(+) = GDP-alpha-D-mannose + diphosphate</text>
        <dbReference type="Rhea" id="RHEA:15229"/>
        <dbReference type="ChEBI" id="CHEBI:15378"/>
        <dbReference type="ChEBI" id="CHEBI:33019"/>
        <dbReference type="ChEBI" id="CHEBI:37565"/>
        <dbReference type="ChEBI" id="CHEBI:57527"/>
        <dbReference type="ChEBI" id="CHEBI:58409"/>
        <dbReference type="EC" id="2.7.7.13"/>
    </reaction>
</comment>
<evidence type="ECO:0000313" key="12">
    <source>
        <dbReference type="EMBL" id="ASG22769.1"/>
    </source>
</evidence>
<protein>
    <recommendedName>
        <fullName evidence="2">mannose-1-phosphate guanylyltransferase</fullName>
        <ecNumber evidence="2">2.7.7.13</ecNumber>
    </recommendedName>
</protein>
<dbReference type="FunFam" id="2.60.120.10:FF:000032">
    <property type="entry name" value="Mannose-1-phosphate guanylyltransferase/mannose-6-phosphate isomerase"/>
    <property type="match status" value="1"/>
</dbReference>
<dbReference type="GO" id="GO:0016853">
    <property type="term" value="F:isomerase activity"/>
    <property type="evidence" value="ECO:0007669"/>
    <property type="project" value="UniProtKB-KW"/>
</dbReference>
<dbReference type="PANTHER" id="PTHR46390:SF1">
    <property type="entry name" value="MANNOSE-1-PHOSPHATE GUANYLYLTRANSFERASE"/>
    <property type="match status" value="1"/>
</dbReference>
<sequence length="474" mass="52117">MDKAQILPLILSGGSGTRLWPLSRELYPKQFLPLTGEMSLLQQTLHRCHQAGLGPAMIIASHEHRFVVAEQARNIDLQLDSLFLEPAARNTAPAIAAAAVVAATTRPDRLMLVLPADHSIVDEVAWRAALDIAIPAAVDGAFVTFGIEATRAETGYGYIRKGDGLAGCAGGFRVAEFVEKPDRATAEDYLAGGQHLWNSGMFLFRADRLVEELGRFEPKLIEAVREAVERRAGDLDFQRLDADSFARAPSISIDDALFARTAHAAVVPCSIGWSDVGSWKSLLDVLPVDDKGNFLHGDVVLEDTTGSYVRTDGILTTVLGMDNVIVVTTPDAVLVANKDRMDGLKGIVATLKRGNRREALARPRVYRPWGYYQTLHEGERFQVKRLTVKPGHKLSLQKHFHRAEHWVVVNGTATVTRDGETHIVRENESIYLPLGCTHRLENAGKIPLNLIEVQSGPYLGEDDIVRLEDSYGRV</sequence>
<evidence type="ECO:0000259" key="10">
    <source>
        <dbReference type="Pfam" id="PF01050"/>
    </source>
</evidence>
<dbReference type="Pfam" id="PF22640">
    <property type="entry name" value="ManC_GMP_beta-helix"/>
    <property type="match status" value="1"/>
</dbReference>
<organism evidence="12 13">
    <name type="scientific">Nitrospirillum viridazoti CBAmc</name>
    <dbReference type="NCBI Taxonomy" id="1441467"/>
    <lineage>
        <taxon>Bacteria</taxon>
        <taxon>Pseudomonadati</taxon>
        <taxon>Pseudomonadota</taxon>
        <taxon>Alphaproteobacteria</taxon>
        <taxon>Rhodospirillales</taxon>
        <taxon>Azospirillaceae</taxon>
        <taxon>Nitrospirillum</taxon>
        <taxon>Nitrospirillum viridazoti</taxon>
    </lineage>
</organism>
<dbReference type="CDD" id="cd02213">
    <property type="entry name" value="cupin_PMI_typeII_C"/>
    <property type="match status" value="1"/>
</dbReference>
<dbReference type="InterPro" id="IPR006375">
    <property type="entry name" value="Man1P_GuaTrfase/Man6P_Isoase"/>
</dbReference>
<evidence type="ECO:0000256" key="5">
    <source>
        <dbReference type="ARBA" id="ARBA00022741"/>
    </source>
</evidence>
<dbReference type="InterPro" id="IPR014710">
    <property type="entry name" value="RmlC-like_jellyroll"/>
</dbReference>
<dbReference type="InterPro" id="IPR001538">
    <property type="entry name" value="Man6P_isomerase-2_C"/>
</dbReference>
<accession>A0A248JW10</accession>
<evidence type="ECO:0000256" key="4">
    <source>
        <dbReference type="ARBA" id="ARBA00022695"/>
    </source>
</evidence>
<dbReference type="Gene3D" id="2.60.120.10">
    <property type="entry name" value="Jelly Rolls"/>
    <property type="match status" value="1"/>
</dbReference>
<dbReference type="AlphaFoldDB" id="A0A248JW10"/>
<gene>
    <name evidence="12" type="ORF">Y958_17860</name>
</gene>
<evidence type="ECO:0000259" key="11">
    <source>
        <dbReference type="Pfam" id="PF22640"/>
    </source>
</evidence>
<dbReference type="Proteomes" id="UP000197153">
    <property type="component" value="Chromosome 2"/>
</dbReference>
<dbReference type="Pfam" id="PF01050">
    <property type="entry name" value="MannoseP_isomer"/>
    <property type="match status" value="1"/>
</dbReference>
<keyword evidence="13" id="KW-1185">Reference proteome</keyword>
<keyword evidence="3 12" id="KW-0808">Transferase</keyword>
<evidence type="ECO:0000256" key="6">
    <source>
        <dbReference type="ARBA" id="ARBA00023134"/>
    </source>
</evidence>
<dbReference type="InterPro" id="IPR051161">
    <property type="entry name" value="Mannose-6P_isomerase_type2"/>
</dbReference>
<evidence type="ECO:0000313" key="13">
    <source>
        <dbReference type="Proteomes" id="UP000197153"/>
    </source>
</evidence>
<dbReference type="GO" id="GO:0000271">
    <property type="term" value="P:polysaccharide biosynthetic process"/>
    <property type="evidence" value="ECO:0007669"/>
    <property type="project" value="InterPro"/>
</dbReference>
<evidence type="ECO:0000256" key="1">
    <source>
        <dbReference type="ARBA" id="ARBA00006115"/>
    </source>
</evidence>
<feature type="domain" description="MannoseP isomerase/GMP-like beta-helix" evidence="11">
    <location>
        <begin position="297"/>
        <end position="351"/>
    </location>
</feature>